<dbReference type="GO" id="GO:0005337">
    <property type="term" value="F:nucleoside transmembrane transporter activity"/>
    <property type="evidence" value="ECO:0007669"/>
    <property type="project" value="InterPro"/>
</dbReference>
<evidence type="ECO:0000256" key="5">
    <source>
        <dbReference type="ARBA" id="ARBA00022989"/>
    </source>
</evidence>
<name>A0AAJ7FSS8_CEPCN</name>
<dbReference type="InterPro" id="IPR002259">
    <property type="entry name" value="Eqnu_transpt"/>
</dbReference>
<dbReference type="PANTHER" id="PTHR10332:SF88">
    <property type="entry name" value="EQUILIBRATIVE NUCLEOSIDE TRANSPORTER 1, ISOFORM A"/>
    <property type="match status" value="1"/>
</dbReference>
<feature type="transmembrane region" description="Helical" evidence="7">
    <location>
        <begin position="330"/>
        <end position="352"/>
    </location>
</feature>
<feature type="transmembrane region" description="Helical" evidence="7">
    <location>
        <begin position="167"/>
        <end position="188"/>
    </location>
</feature>
<keyword evidence="4 7" id="KW-0812">Transmembrane</keyword>
<feature type="transmembrane region" description="Helical" evidence="7">
    <location>
        <begin position="434"/>
        <end position="457"/>
    </location>
</feature>
<comment type="similarity">
    <text evidence="2">Belongs to the SLC29A/ENT transporter (TC 2.A.57) family.</text>
</comment>
<sequence length="496" mass="56045">MHIVNGIRDSHSDSVTRAIHYRKAMAYSINRRPLLGGASDSEFEDELETEVDDPNVNIPDEKPFLKHEPRDKYHIAYIIFYLLGINTLIPWSFFVTANDYWMYKFREIHENNTGRHNYTHTENLETKTDLQASFISYLSVSSALPNTLFLILNTFISKKISLTTRMIGSQCIILLLFILTTVLVKVNTDEWQNAFLVITLTTVAVVNMASAIFGGSLMGIVGRFSPRYITAMMGGQAVGGIFTALAEIGSLWIGASPVLSGLLYFIIGDVLLFLSLIAYIILEKAIFFKHHMIEKLPESLNTDFPVDGEVIFSQNYTISYTRIFKKTWHYGFSIFLVFFISLSVYPAVTVLIESQDKGKGYAWNDIYFVPVVTYLIFSTGDYVGRLLAGYFLWPKNKPWQVILLCFIRTIFVPVILFCNAQPRSHLPVYIRDDIYYILITIAFSITNGYLCNIVLILAPMAVEIQEREIASLMMGAFLGIGLAAGSALSLVMVKVL</sequence>
<evidence type="ECO:0000256" key="7">
    <source>
        <dbReference type="SAM" id="Phobius"/>
    </source>
</evidence>
<keyword evidence="6 7" id="KW-0472">Membrane</keyword>
<feature type="transmembrane region" description="Helical" evidence="7">
    <location>
        <begin position="261"/>
        <end position="282"/>
    </location>
</feature>
<dbReference type="SUPFAM" id="SSF103473">
    <property type="entry name" value="MFS general substrate transporter"/>
    <property type="match status" value="1"/>
</dbReference>
<proteinExistence type="inferred from homology"/>
<feature type="transmembrane region" description="Helical" evidence="7">
    <location>
        <begin position="469"/>
        <end position="493"/>
    </location>
</feature>
<feature type="transmembrane region" description="Helical" evidence="7">
    <location>
        <begin position="75"/>
        <end position="94"/>
    </location>
</feature>
<evidence type="ECO:0000256" key="6">
    <source>
        <dbReference type="ARBA" id="ARBA00023136"/>
    </source>
</evidence>
<feature type="transmembrane region" description="Helical" evidence="7">
    <location>
        <begin position="194"/>
        <end position="221"/>
    </location>
</feature>
<comment type="subcellular location">
    <subcellularLocation>
        <location evidence="1">Membrane</location>
        <topology evidence="1">Multi-pass membrane protein</topology>
    </subcellularLocation>
</comment>
<dbReference type="Proteomes" id="UP000694920">
    <property type="component" value="Unplaced"/>
</dbReference>
<gene>
    <name evidence="9" type="primary">LOC107273129</name>
</gene>
<organism evidence="8 9">
    <name type="scientific">Cephus cinctus</name>
    <name type="common">Wheat stem sawfly</name>
    <dbReference type="NCBI Taxonomy" id="211228"/>
    <lineage>
        <taxon>Eukaryota</taxon>
        <taxon>Metazoa</taxon>
        <taxon>Ecdysozoa</taxon>
        <taxon>Arthropoda</taxon>
        <taxon>Hexapoda</taxon>
        <taxon>Insecta</taxon>
        <taxon>Pterygota</taxon>
        <taxon>Neoptera</taxon>
        <taxon>Endopterygota</taxon>
        <taxon>Hymenoptera</taxon>
        <taxon>Cephoidea</taxon>
        <taxon>Cephidae</taxon>
        <taxon>Cephus</taxon>
    </lineage>
</organism>
<dbReference type="CTD" id="33207"/>
<dbReference type="KEGG" id="ccin:107273129"/>
<evidence type="ECO:0000256" key="2">
    <source>
        <dbReference type="ARBA" id="ARBA00007965"/>
    </source>
</evidence>
<evidence type="ECO:0000256" key="1">
    <source>
        <dbReference type="ARBA" id="ARBA00004141"/>
    </source>
</evidence>
<reference evidence="9" key="1">
    <citation type="submission" date="2025-08" db="UniProtKB">
        <authorList>
            <consortium name="RefSeq"/>
        </authorList>
    </citation>
    <scope>IDENTIFICATION</scope>
</reference>
<feature type="transmembrane region" description="Helical" evidence="7">
    <location>
        <begin position="134"/>
        <end position="155"/>
    </location>
</feature>
<dbReference type="PIRSF" id="PIRSF016379">
    <property type="entry name" value="ENT"/>
    <property type="match status" value="1"/>
</dbReference>
<protein>
    <submittedName>
        <fullName evidence="9">Equilibrative nucleoside transporter 3 isoform X1</fullName>
    </submittedName>
</protein>
<dbReference type="RefSeq" id="XP_015606464.1">
    <property type="nucleotide sequence ID" value="XM_015750978.2"/>
</dbReference>
<accession>A0AAJ7FSS8</accession>
<feature type="transmembrane region" description="Helical" evidence="7">
    <location>
        <begin position="233"/>
        <end position="255"/>
    </location>
</feature>
<dbReference type="GeneID" id="107273129"/>
<evidence type="ECO:0000256" key="4">
    <source>
        <dbReference type="ARBA" id="ARBA00022692"/>
    </source>
</evidence>
<dbReference type="GO" id="GO:0005886">
    <property type="term" value="C:plasma membrane"/>
    <property type="evidence" value="ECO:0007669"/>
    <property type="project" value="TreeGrafter"/>
</dbReference>
<keyword evidence="8" id="KW-1185">Reference proteome</keyword>
<evidence type="ECO:0000313" key="8">
    <source>
        <dbReference type="Proteomes" id="UP000694920"/>
    </source>
</evidence>
<feature type="transmembrane region" description="Helical" evidence="7">
    <location>
        <begin position="400"/>
        <end position="422"/>
    </location>
</feature>
<keyword evidence="3" id="KW-0813">Transport</keyword>
<dbReference type="PANTHER" id="PTHR10332">
    <property type="entry name" value="EQUILIBRATIVE NUCLEOSIDE TRANSPORTER"/>
    <property type="match status" value="1"/>
</dbReference>
<evidence type="ECO:0000313" key="9">
    <source>
        <dbReference type="RefSeq" id="XP_015606464.1"/>
    </source>
</evidence>
<feature type="transmembrane region" description="Helical" evidence="7">
    <location>
        <begin position="372"/>
        <end position="393"/>
    </location>
</feature>
<dbReference type="PRINTS" id="PR01130">
    <property type="entry name" value="DERENTRNSPRT"/>
</dbReference>
<dbReference type="AlphaFoldDB" id="A0AAJ7FSS8"/>
<dbReference type="Pfam" id="PF01733">
    <property type="entry name" value="Nucleoside_tran"/>
    <property type="match status" value="1"/>
</dbReference>
<keyword evidence="5 7" id="KW-1133">Transmembrane helix</keyword>
<dbReference type="InterPro" id="IPR036259">
    <property type="entry name" value="MFS_trans_sf"/>
</dbReference>
<evidence type="ECO:0000256" key="3">
    <source>
        <dbReference type="ARBA" id="ARBA00022448"/>
    </source>
</evidence>